<organism evidence="5 6">
    <name type="scientific">Phocaeicola faecium</name>
    <dbReference type="NCBI Taxonomy" id="2762213"/>
    <lineage>
        <taxon>Bacteria</taxon>
        <taxon>Pseudomonadati</taxon>
        <taxon>Bacteroidota</taxon>
        <taxon>Bacteroidia</taxon>
        <taxon>Bacteroidales</taxon>
        <taxon>Bacteroidaceae</taxon>
        <taxon>Phocaeicola</taxon>
    </lineage>
</organism>
<dbReference type="InterPro" id="IPR024517">
    <property type="entry name" value="Glycogen_phosphorylase_DUF3417"/>
</dbReference>
<evidence type="ECO:0000256" key="2">
    <source>
        <dbReference type="ARBA" id="ARBA00006047"/>
    </source>
</evidence>
<dbReference type="EMBL" id="JACSPQ010000001">
    <property type="protein sequence ID" value="MBD8001323.1"/>
    <property type="molecule type" value="Genomic_DNA"/>
</dbReference>
<evidence type="ECO:0000259" key="4">
    <source>
        <dbReference type="Pfam" id="PF11897"/>
    </source>
</evidence>
<protein>
    <submittedName>
        <fullName evidence="5">Alpha-glucan family phosphorylase</fullName>
    </submittedName>
</protein>
<name>A0ABR8V977_9BACT</name>
<gene>
    <name evidence="5" type="primary">glgP</name>
    <name evidence="5" type="ORF">H9626_03705</name>
</gene>
<comment type="caution">
    <text evidence="5">The sequence shown here is derived from an EMBL/GenBank/DDBJ whole genome shotgun (WGS) entry which is preliminary data.</text>
</comment>
<dbReference type="Gene3D" id="3.40.50.2000">
    <property type="entry name" value="Glycogen Phosphorylase B"/>
    <property type="match status" value="3"/>
</dbReference>
<keyword evidence="6" id="KW-1185">Reference proteome</keyword>
<dbReference type="SUPFAM" id="SSF53756">
    <property type="entry name" value="UDP-Glycosyltransferase/glycogen phosphorylase"/>
    <property type="match status" value="1"/>
</dbReference>
<dbReference type="NCBIfam" id="TIGR02094">
    <property type="entry name" value="more_P_ylases"/>
    <property type="match status" value="1"/>
</dbReference>
<comment type="similarity">
    <text evidence="2">Belongs to the glycogen phosphorylase family.</text>
</comment>
<dbReference type="RefSeq" id="WP_178256967.1">
    <property type="nucleotide sequence ID" value="NZ_JACSPQ010000001.1"/>
</dbReference>
<feature type="domain" description="DUF3417" evidence="4">
    <location>
        <begin position="22"/>
        <end position="123"/>
    </location>
</feature>
<dbReference type="Pfam" id="PF00343">
    <property type="entry name" value="Phosphorylase"/>
    <property type="match status" value="1"/>
</dbReference>
<reference evidence="5 6" key="1">
    <citation type="submission" date="2020-08" db="EMBL/GenBank/DDBJ databases">
        <title>A Genomic Blueprint of the Chicken Gut Microbiome.</title>
        <authorList>
            <person name="Gilroy R."/>
            <person name="Ravi A."/>
            <person name="Getino M."/>
            <person name="Pursley I."/>
            <person name="Horton D.L."/>
            <person name="Alikhan N.-F."/>
            <person name="Baker D."/>
            <person name="Gharbi K."/>
            <person name="Hall N."/>
            <person name="Watson M."/>
            <person name="Adriaenssens E.M."/>
            <person name="Foster-Nyarko E."/>
            <person name="Jarju S."/>
            <person name="Secka A."/>
            <person name="Antonio M."/>
            <person name="Oren A."/>
            <person name="Chaudhuri R."/>
            <person name="La Ragione R.M."/>
            <person name="Hildebrand F."/>
            <person name="Pallen M.J."/>
        </authorList>
    </citation>
    <scope>NUCLEOTIDE SEQUENCE [LARGE SCALE GENOMIC DNA]</scope>
    <source>
        <strain evidence="5 6">Sa1YUN3</strain>
    </source>
</reference>
<accession>A0ABR8V977</accession>
<dbReference type="InterPro" id="IPR052182">
    <property type="entry name" value="Glycogen/Maltodextrin_Phosph"/>
</dbReference>
<comment type="catalytic activity">
    <reaction evidence="1">
        <text>[(1-&gt;4)-alpha-D-glucosyl](n) + phosphate = [(1-&gt;4)-alpha-D-glucosyl](n-1) + alpha-D-glucose 1-phosphate</text>
        <dbReference type="Rhea" id="RHEA:41732"/>
        <dbReference type="Rhea" id="RHEA-COMP:9584"/>
        <dbReference type="Rhea" id="RHEA-COMP:9586"/>
        <dbReference type="ChEBI" id="CHEBI:15444"/>
        <dbReference type="ChEBI" id="CHEBI:43474"/>
        <dbReference type="ChEBI" id="CHEBI:58601"/>
        <dbReference type="EC" id="2.4.1.1"/>
    </reaction>
</comment>
<evidence type="ECO:0000313" key="6">
    <source>
        <dbReference type="Proteomes" id="UP000616346"/>
    </source>
</evidence>
<dbReference type="PANTHER" id="PTHR42655">
    <property type="entry name" value="GLYCOGEN PHOSPHORYLASE"/>
    <property type="match status" value="1"/>
</dbReference>
<keyword evidence="3" id="KW-0021">Allosteric enzyme</keyword>
<dbReference type="InterPro" id="IPR011834">
    <property type="entry name" value="Agluc_phsphrylas"/>
</dbReference>
<dbReference type="InterPro" id="IPR000811">
    <property type="entry name" value="Glyco_trans_35"/>
</dbReference>
<evidence type="ECO:0000256" key="3">
    <source>
        <dbReference type="ARBA" id="ARBA00022533"/>
    </source>
</evidence>
<sequence>MKVKTNYVNAPVWKEVNVKSRIPESLKMLEEMARNIWWAWNDEATEMFRELDPELWSFVKQNPVALLERLSYEKLEALCNNKEVLSRINHIYDKFKTYVNTKPDASRPSVAYFCMEYGLTHVLKIYSGGLGILAGDYLKEASDSNVDMCGIGFLYRYGYFDQSLSMDGQQIANYEAQNFGSLPIERVMDENGSPLVLDVPYLNYYVHAYVWKVNVGRVPLYLLDTDNEMNSEFDRPITYQLYGGDWENRLKQEILLGIGGVLLLKRLGIKKDVYHCNEGHAALCNVQRLCDYVESGMSFEEALEVVRASSLYTVHTPVPAGHDYFDEGLFGKYMGGYPQRMGISWQELMDLGRINPGDNNERFCMSTFACNTCQEVNGVSWLHGKVSQEMFAGIWKGYFPEENHVGYVTNGVHFPTWCASEWKALYSKYFDKNFMADQSNPSIWEKIYNVPDEEIWQTRMALKNKLINYVRNQYRDTWLKNQGDPSRVVTLMDKINPNALLIGFARRFATYKRAHLLFTDLDRLSKIVNNPDYPVQFLFAGKAHPHDGAGQGLIKKIVEISRRPEFMGKIIFLENYDMKLARRLVSGVDIWMNTPTRPLEASGTSGEKALMNGVVNFSVLDGWWLEGYREGAGWALTEKRTYQNQEYQDQLDAATIYSILETEILPLYYARNKKGYSEGWVKTIKNSIAQIAPHYTMKRQLDDYYTKFYTKEAERFHALAANNFEKVKELAAWQEEVAAKWDSIQIVSMDKSQELRQGNVESGKDYTITCVVDEKGLNDAIGIEQVITYTSVEGKEHIYSVAPMKMIKREGDLYTFQVINSLSNAGSFKVSYRMFPKHPYLAHRQEFCYVRWFNMD</sequence>
<dbReference type="PIRSF" id="PIRSF000460">
    <property type="entry name" value="Pprylas_GlgP"/>
    <property type="match status" value="1"/>
</dbReference>
<evidence type="ECO:0000313" key="5">
    <source>
        <dbReference type="EMBL" id="MBD8001323.1"/>
    </source>
</evidence>
<dbReference type="Pfam" id="PF11897">
    <property type="entry name" value="DUF3417"/>
    <property type="match status" value="1"/>
</dbReference>
<evidence type="ECO:0000256" key="1">
    <source>
        <dbReference type="ARBA" id="ARBA00001275"/>
    </source>
</evidence>
<dbReference type="PANTHER" id="PTHR42655:SF1">
    <property type="entry name" value="GLYCOGEN PHOSPHORYLASE"/>
    <property type="match status" value="1"/>
</dbReference>
<proteinExistence type="inferred from homology"/>
<dbReference type="Proteomes" id="UP000616346">
    <property type="component" value="Unassembled WGS sequence"/>
</dbReference>